<feature type="transmembrane region" description="Helical" evidence="6">
    <location>
        <begin position="12"/>
        <end position="31"/>
    </location>
</feature>
<dbReference type="PANTHER" id="PTHR16172">
    <property type="entry name" value="MAJOR FACILITATOR SUPERFAMILY DOMAIN-CONTAINING PROTEIN 6-LIKE"/>
    <property type="match status" value="1"/>
</dbReference>
<dbReference type="InterPro" id="IPR051717">
    <property type="entry name" value="MFS_MFSD6"/>
</dbReference>
<feature type="transmembrane region" description="Helical" evidence="6">
    <location>
        <begin position="37"/>
        <end position="58"/>
    </location>
</feature>
<name>A0A7C4PL85_9CHLR</name>
<comment type="subcellular location">
    <subcellularLocation>
        <location evidence="1">Cell membrane</location>
        <topology evidence="1">Multi-pass membrane protein</topology>
    </subcellularLocation>
</comment>
<evidence type="ECO:0000256" key="2">
    <source>
        <dbReference type="ARBA" id="ARBA00005241"/>
    </source>
</evidence>
<dbReference type="InterPro" id="IPR020846">
    <property type="entry name" value="MFS_dom"/>
</dbReference>
<dbReference type="SUPFAM" id="SSF103473">
    <property type="entry name" value="MFS general substrate transporter"/>
    <property type="match status" value="1"/>
</dbReference>
<evidence type="ECO:0000256" key="5">
    <source>
        <dbReference type="ARBA" id="ARBA00023136"/>
    </source>
</evidence>
<dbReference type="InterPro" id="IPR024989">
    <property type="entry name" value="MFS_assoc_dom"/>
</dbReference>
<feature type="transmembrane region" description="Helical" evidence="6">
    <location>
        <begin position="234"/>
        <end position="252"/>
    </location>
</feature>
<evidence type="ECO:0000256" key="3">
    <source>
        <dbReference type="ARBA" id="ARBA00022692"/>
    </source>
</evidence>
<evidence type="ECO:0000256" key="1">
    <source>
        <dbReference type="ARBA" id="ARBA00004651"/>
    </source>
</evidence>
<accession>A0A7C4PL85</accession>
<evidence type="ECO:0000259" key="7">
    <source>
        <dbReference type="PROSITE" id="PS50850"/>
    </source>
</evidence>
<feature type="transmembrane region" description="Helical" evidence="6">
    <location>
        <begin position="159"/>
        <end position="179"/>
    </location>
</feature>
<gene>
    <name evidence="8" type="ORF">ENT37_14710</name>
</gene>
<evidence type="ECO:0000256" key="6">
    <source>
        <dbReference type="SAM" id="Phobius"/>
    </source>
</evidence>
<sequence length="384" mass="41032">MRTPFLRARSVYFLFYGAWAAFIPFLPLYYQSLGYKGGQIGLLTSLVPLITLVGAPVWSGLADATHRHRAVLLGAMVGAMGAVGVILGVRTLGWLALGVGAYAFFNAPIVPLVDHSVLTMLGERRSEYGKIRLWGAVGWGLSGPLAGWLAGRFGITAPFGLYLAVMALAWAVTAGLNISPGAGSGNYWKDARRLLQERRWWFFLLVVFFAGVAGSTVNNYLFLYMAELKAPQTLMGLALAVATVSEVPALFFSSRLVNRLGARGVVLMALGAYIVRLLLYSVSQAPWQVLLIQLMHGLTFASLWAAGVAYAHELAPLGLGATAQGVFNATLMGLGAITGALTGGFLLERLGGAGMFRVVALAVLIGAFVFLVADRRQRQNHPIG</sequence>
<dbReference type="PROSITE" id="PS50850">
    <property type="entry name" value="MFS"/>
    <property type="match status" value="1"/>
</dbReference>
<dbReference type="GO" id="GO:0005886">
    <property type="term" value="C:plasma membrane"/>
    <property type="evidence" value="ECO:0007669"/>
    <property type="project" value="UniProtKB-SubCell"/>
</dbReference>
<dbReference type="EMBL" id="DSYK01000741">
    <property type="protein sequence ID" value="HGS23103.1"/>
    <property type="molecule type" value="Genomic_DNA"/>
</dbReference>
<feature type="transmembrane region" description="Helical" evidence="6">
    <location>
        <begin position="70"/>
        <end position="88"/>
    </location>
</feature>
<keyword evidence="4 6" id="KW-1133">Transmembrane helix</keyword>
<dbReference type="Pfam" id="PF12832">
    <property type="entry name" value="MFS_1_like"/>
    <property type="match status" value="1"/>
</dbReference>
<feature type="transmembrane region" description="Helical" evidence="6">
    <location>
        <begin position="200"/>
        <end position="222"/>
    </location>
</feature>
<dbReference type="InterPro" id="IPR036259">
    <property type="entry name" value="MFS_trans_sf"/>
</dbReference>
<comment type="caution">
    <text evidence="8">The sequence shown here is derived from an EMBL/GenBank/DDBJ whole genome shotgun (WGS) entry which is preliminary data.</text>
</comment>
<dbReference type="PANTHER" id="PTHR16172:SF41">
    <property type="entry name" value="MAJOR FACILITATOR SUPERFAMILY DOMAIN-CONTAINING PROTEIN 6-LIKE"/>
    <property type="match status" value="1"/>
</dbReference>
<organism evidence="8">
    <name type="scientific">Anaerolinea thermolimosa</name>
    <dbReference type="NCBI Taxonomy" id="229919"/>
    <lineage>
        <taxon>Bacteria</taxon>
        <taxon>Bacillati</taxon>
        <taxon>Chloroflexota</taxon>
        <taxon>Anaerolineae</taxon>
        <taxon>Anaerolineales</taxon>
        <taxon>Anaerolineaceae</taxon>
        <taxon>Anaerolinea</taxon>
    </lineage>
</organism>
<evidence type="ECO:0000256" key="4">
    <source>
        <dbReference type="ARBA" id="ARBA00022989"/>
    </source>
</evidence>
<dbReference type="CDD" id="cd17335">
    <property type="entry name" value="MFS_MFSD6"/>
    <property type="match status" value="1"/>
</dbReference>
<feature type="transmembrane region" description="Helical" evidence="6">
    <location>
        <begin position="323"/>
        <end position="347"/>
    </location>
</feature>
<proteinExistence type="inferred from homology"/>
<reference evidence="8" key="1">
    <citation type="journal article" date="2020" name="mSystems">
        <title>Genome- and Community-Level Interaction Insights into Carbon Utilization and Element Cycling Functions of Hydrothermarchaeota in Hydrothermal Sediment.</title>
        <authorList>
            <person name="Zhou Z."/>
            <person name="Liu Y."/>
            <person name="Xu W."/>
            <person name="Pan J."/>
            <person name="Luo Z.H."/>
            <person name="Li M."/>
        </authorList>
    </citation>
    <scope>NUCLEOTIDE SEQUENCE [LARGE SCALE GENOMIC DNA]</scope>
    <source>
        <strain evidence="8">SpSt-573</strain>
    </source>
</reference>
<keyword evidence="5 6" id="KW-0472">Membrane</keyword>
<dbReference type="AlphaFoldDB" id="A0A7C4PL85"/>
<feature type="domain" description="Major facilitator superfamily (MFS) profile" evidence="7">
    <location>
        <begin position="199"/>
        <end position="384"/>
    </location>
</feature>
<protein>
    <submittedName>
        <fullName evidence="8">MFS transporter</fullName>
    </submittedName>
</protein>
<feature type="transmembrane region" description="Helical" evidence="6">
    <location>
        <begin position="133"/>
        <end position="153"/>
    </location>
</feature>
<dbReference type="GO" id="GO:0022857">
    <property type="term" value="F:transmembrane transporter activity"/>
    <property type="evidence" value="ECO:0007669"/>
    <property type="project" value="InterPro"/>
</dbReference>
<evidence type="ECO:0000313" key="8">
    <source>
        <dbReference type="EMBL" id="HGS23103.1"/>
    </source>
</evidence>
<feature type="transmembrane region" description="Helical" evidence="6">
    <location>
        <begin position="94"/>
        <end position="113"/>
    </location>
</feature>
<feature type="transmembrane region" description="Helical" evidence="6">
    <location>
        <begin position="289"/>
        <end position="311"/>
    </location>
</feature>
<feature type="transmembrane region" description="Helical" evidence="6">
    <location>
        <begin position="264"/>
        <end position="283"/>
    </location>
</feature>
<feature type="transmembrane region" description="Helical" evidence="6">
    <location>
        <begin position="353"/>
        <end position="373"/>
    </location>
</feature>
<keyword evidence="3 6" id="KW-0812">Transmembrane</keyword>
<comment type="similarity">
    <text evidence="2">Belongs to the major facilitator superfamily. MFSD6 family.</text>
</comment>
<dbReference type="Gene3D" id="1.20.1250.20">
    <property type="entry name" value="MFS general substrate transporter like domains"/>
    <property type="match status" value="2"/>
</dbReference>